<sequence>MLFTNNSPAINMTMVGFGQAGTRMADVFAGIKKNDGTPVYNCLALNSNDGDLKGLKNIPASNQVSLDLGGLGKNPEKAMRILDENGNAKEKLKQFITERVRPSDDLVLFFAGLGGGTGTSTIIKAIEEFNDFHNKPIIKEELIKIQKKTDPADFKNNLKKYMAQAVKNAEEKSVKIGVVVTLPVREDGPDVLRQVNDFTQTIWKLAKDKSKGIAFVIFADNQKFADEFDSLPDNIKHGLKIDNYRDYSNIQIRNVIHELNTATTGGGTSVTFDKEDFKRVILEHQGCLVINRIEADIQSVNNEHDIKKMFTDSIKDSLLHEPVQLVEKQENGELSASKVHHLGLLAVISPDKKIPSSFMDQSKKAVIEEIPLNGTVFNGYLEEKNNRKAIVYTFFKTEGLPSRLVKGLVEEYKEYREKQQKFAFKNSSIESIAATIEEDDDNFDFDMDINLSELGIVLDGESTKEEVKKDDEHFVDIDALDFDNID</sequence>
<evidence type="ECO:0000313" key="2">
    <source>
        <dbReference type="Proteomes" id="UP001439875"/>
    </source>
</evidence>
<proteinExistence type="predicted"/>
<name>A0ACC6SH06_9BACI</name>
<keyword evidence="1" id="KW-0132">Cell division</keyword>
<protein>
    <submittedName>
        <fullName evidence="1">Cell division protein FtsZ</fullName>
    </submittedName>
</protein>
<gene>
    <name evidence="1" type="ORF">WMO40_20945</name>
</gene>
<keyword evidence="2" id="KW-1185">Reference proteome</keyword>
<evidence type="ECO:0000313" key="1">
    <source>
        <dbReference type="EMBL" id="MEQ2529146.1"/>
    </source>
</evidence>
<accession>A0ACC6SH06</accession>
<organism evidence="1 2">
    <name type="scientific">Robertmurraya yapensis</name>
    <name type="common">ex Hitch et al 2024</name>
    <dbReference type="NCBI Taxonomy" id="3133160"/>
    <lineage>
        <taxon>Bacteria</taxon>
        <taxon>Bacillati</taxon>
        <taxon>Bacillota</taxon>
        <taxon>Bacilli</taxon>
        <taxon>Bacillales</taxon>
        <taxon>Bacillaceae</taxon>
        <taxon>Robertmurraya</taxon>
    </lineage>
</organism>
<dbReference type="Proteomes" id="UP001439875">
    <property type="component" value="Unassembled WGS sequence"/>
</dbReference>
<keyword evidence="1" id="KW-0131">Cell cycle</keyword>
<reference evidence="1" key="1">
    <citation type="submission" date="2024-03" db="EMBL/GenBank/DDBJ databases">
        <title>Human intestinal bacterial collection.</title>
        <authorList>
            <person name="Pauvert C."/>
            <person name="Hitch T.C.A."/>
            <person name="Clavel T."/>
        </authorList>
    </citation>
    <scope>NUCLEOTIDE SEQUENCE</scope>
    <source>
        <strain evidence="1">CLA-AA-H227</strain>
    </source>
</reference>
<comment type="caution">
    <text evidence="1">The sequence shown here is derived from an EMBL/GenBank/DDBJ whole genome shotgun (WGS) entry which is preliminary data.</text>
</comment>
<dbReference type="EMBL" id="JBBMEW010000028">
    <property type="protein sequence ID" value="MEQ2529146.1"/>
    <property type="molecule type" value="Genomic_DNA"/>
</dbReference>